<feature type="domain" description="PIN" evidence="5">
    <location>
        <begin position="5"/>
        <end position="110"/>
    </location>
</feature>
<dbReference type="Pfam" id="PF26343">
    <property type="entry name" value="VapC50_C"/>
    <property type="match status" value="1"/>
</dbReference>
<dbReference type="InterPro" id="IPR058652">
    <property type="entry name" value="VapC50_C"/>
</dbReference>
<evidence type="ECO:0000259" key="5">
    <source>
        <dbReference type="Pfam" id="PF13470"/>
    </source>
</evidence>
<evidence type="ECO:0000313" key="8">
    <source>
        <dbReference type="Proteomes" id="UP001500236"/>
    </source>
</evidence>
<keyword evidence="2" id="KW-0479">Metal-binding</keyword>
<proteinExistence type="predicted"/>
<evidence type="ECO:0000256" key="4">
    <source>
        <dbReference type="ARBA" id="ARBA00022842"/>
    </source>
</evidence>
<dbReference type="InterPro" id="IPR002850">
    <property type="entry name" value="PIN_toxin-like"/>
</dbReference>
<protein>
    <submittedName>
        <fullName evidence="7">PIN domain-containing protein</fullName>
    </submittedName>
</protein>
<evidence type="ECO:0000256" key="3">
    <source>
        <dbReference type="ARBA" id="ARBA00022801"/>
    </source>
</evidence>
<dbReference type="InterPro" id="IPR029060">
    <property type="entry name" value="PIN-like_dom_sf"/>
</dbReference>
<gene>
    <name evidence="7" type="ORF">GCM10010529_00800</name>
</gene>
<reference evidence="8" key="1">
    <citation type="journal article" date="2019" name="Int. J. Syst. Evol. Microbiol.">
        <title>The Global Catalogue of Microorganisms (GCM) 10K type strain sequencing project: providing services to taxonomists for standard genome sequencing and annotation.</title>
        <authorList>
            <consortium name="The Broad Institute Genomics Platform"/>
            <consortium name="The Broad Institute Genome Sequencing Center for Infectious Disease"/>
            <person name="Wu L."/>
            <person name="Ma J."/>
        </authorList>
    </citation>
    <scope>NUCLEOTIDE SEQUENCE [LARGE SCALE GENOMIC DNA]</scope>
    <source>
        <strain evidence="8">JCM 14309</strain>
    </source>
</reference>
<dbReference type="Pfam" id="PF13470">
    <property type="entry name" value="PIN_3"/>
    <property type="match status" value="1"/>
</dbReference>
<name>A0ABP6LML7_9MICC</name>
<dbReference type="SUPFAM" id="SSF88723">
    <property type="entry name" value="PIN domain-like"/>
    <property type="match status" value="1"/>
</dbReference>
<evidence type="ECO:0000259" key="6">
    <source>
        <dbReference type="Pfam" id="PF26343"/>
    </source>
</evidence>
<keyword evidence="3" id="KW-0378">Hydrolase</keyword>
<keyword evidence="8" id="KW-1185">Reference proteome</keyword>
<sequence length="188" mass="21515">MAFAVVIDACVLIPMTTTDLLLRMADARHFRILWSADILDEVERNLVSRLNLTPESARRRVSTMQDHFPDAMINDYVGLIPSMTNDEKDRQVLAAAVRANAEVIVTSNRKDLPRTSTAPYEIEVLTPDDFLLDQLDLHPQEILEITDRIVTDMRHPSLTWKEYADLLHDKAALPLFASELRRLRSAHR</sequence>
<dbReference type="EMBL" id="BAAAVT010000001">
    <property type="protein sequence ID" value="GAA3050585.1"/>
    <property type="molecule type" value="Genomic_DNA"/>
</dbReference>
<dbReference type="RefSeq" id="WP_344683687.1">
    <property type="nucleotide sequence ID" value="NZ_BAAAVT010000001.1"/>
</dbReference>
<dbReference type="Proteomes" id="UP001500236">
    <property type="component" value="Unassembled WGS sequence"/>
</dbReference>
<dbReference type="PANTHER" id="PTHR34610">
    <property type="entry name" value="SSL7007 PROTEIN"/>
    <property type="match status" value="1"/>
</dbReference>
<evidence type="ECO:0000256" key="1">
    <source>
        <dbReference type="ARBA" id="ARBA00022722"/>
    </source>
</evidence>
<accession>A0ABP6LML7</accession>
<organism evidence="7 8">
    <name type="scientific">Nesterenkonia aethiopica</name>
    <dbReference type="NCBI Taxonomy" id="269144"/>
    <lineage>
        <taxon>Bacteria</taxon>
        <taxon>Bacillati</taxon>
        <taxon>Actinomycetota</taxon>
        <taxon>Actinomycetes</taxon>
        <taxon>Micrococcales</taxon>
        <taxon>Micrococcaceae</taxon>
        <taxon>Nesterenkonia</taxon>
    </lineage>
</organism>
<dbReference type="InterPro" id="IPR002716">
    <property type="entry name" value="PIN_dom"/>
</dbReference>
<keyword evidence="4" id="KW-0460">Magnesium</keyword>
<comment type="caution">
    <text evidence="7">The sequence shown here is derived from an EMBL/GenBank/DDBJ whole genome shotgun (WGS) entry which is preliminary data.</text>
</comment>
<evidence type="ECO:0000256" key="2">
    <source>
        <dbReference type="ARBA" id="ARBA00022723"/>
    </source>
</evidence>
<feature type="domain" description="VapC50 C-terminal" evidence="6">
    <location>
        <begin position="127"/>
        <end position="182"/>
    </location>
</feature>
<evidence type="ECO:0000313" key="7">
    <source>
        <dbReference type="EMBL" id="GAA3050585.1"/>
    </source>
</evidence>
<keyword evidence="1" id="KW-0540">Nuclease</keyword>
<dbReference type="PANTHER" id="PTHR34610:SF3">
    <property type="entry name" value="SSL7007 PROTEIN"/>
    <property type="match status" value="1"/>
</dbReference>